<organism evidence="4 5">
    <name type="scientific">Stenotrophomonas maltophilia</name>
    <name type="common">Pseudomonas maltophilia</name>
    <name type="synonym">Xanthomonas maltophilia</name>
    <dbReference type="NCBI Taxonomy" id="40324"/>
    <lineage>
        <taxon>Bacteria</taxon>
        <taxon>Pseudomonadati</taxon>
        <taxon>Pseudomonadota</taxon>
        <taxon>Gammaproteobacteria</taxon>
        <taxon>Lysobacterales</taxon>
        <taxon>Lysobacteraceae</taxon>
        <taxon>Stenotrophomonas</taxon>
        <taxon>Stenotrophomonas maltophilia group</taxon>
    </lineage>
</organism>
<dbReference type="InterPro" id="IPR036291">
    <property type="entry name" value="NAD(P)-bd_dom_sf"/>
</dbReference>
<dbReference type="PRINTS" id="PR00081">
    <property type="entry name" value="GDHRDH"/>
</dbReference>
<dbReference type="FunFam" id="3.40.50.720:FF:000084">
    <property type="entry name" value="Short-chain dehydrogenase reductase"/>
    <property type="match status" value="1"/>
</dbReference>
<dbReference type="InterPro" id="IPR020904">
    <property type="entry name" value="Sc_DH/Rdtase_CS"/>
</dbReference>
<dbReference type="SMART" id="SM00822">
    <property type="entry name" value="PKS_KR"/>
    <property type="match status" value="1"/>
</dbReference>
<evidence type="ECO:0000313" key="5">
    <source>
        <dbReference type="Proteomes" id="UP000092256"/>
    </source>
</evidence>
<reference evidence="4 5" key="1">
    <citation type="submission" date="2016-05" db="EMBL/GenBank/DDBJ databases">
        <title>Draft Genome Sequences of Stenotrophomonas maltophilia Strains Sm32COP, Sm41DVV, Sm46PAILV, SmF3, SmF22, SmSOFb1 and SmCVFa1, Isolated from Different Manures, in France.</title>
        <authorList>
            <person name="Nazaret S."/>
            <person name="Bodilis J."/>
        </authorList>
    </citation>
    <scope>NUCLEOTIDE SEQUENCE [LARGE SCALE GENOMIC DNA]</scope>
    <source>
        <strain evidence="4 5">Sm46PAILV</strain>
    </source>
</reference>
<dbReference type="SUPFAM" id="SSF51735">
    <property type="entry name" value="NAD(P)-binding Rossmann-fold domains"/>
    <property type="match status" value="1"/>
</dbReference>
<gene>
    <name evidence="4" type="ORF">A9K58_12890</name>
</gene>
<dbReference type="InterPro" id="IPR057326">
    <property type="entry name" value="KR_dom"/>
</dbReference>
<dbReference type="EMBL" id="LYVJ01000009">
    <property type="protein sequence ID" value="OBU66031.1"/>
    <property type="molecule type" value="Genomic_DNA"/>
</dbReference>
<evidence type="ECO:0000259" key="3">
    <source>
        <dbReference type="SMART" id="SM00822"/>
    </source>
</evidence>
<keyword evidence="2" id="KW-0560">Oxidoreductase</keyword>
<evidence type="ECO:0000256" key="1">
    <source>
        <dbReference type="ARBA" id="ARBA00006484"/>
    </source>
</evidence>
<evidence type="ECO:0000256" key="2">
    <source>
        <dbReference type="ARBA" id="ARBA00023002"/>
    </source>
</evidence>
<dbReference type="CDD" id="cd05233">
    <property type="entry name" value="SDR_c"/>
    <property type="match status" value="1"/>
</dbReference>
<evidence type="ECO:0000313" key="4">
    <source>
        <dbReference type="EMBL" id="OBU66031.1"/>
    </source>
</evidence>
<dbReference type="PROSITE" id="PS00061">
    <property type="entry name" value="ADH_SHORT"/>
    <property type="match status" value="1"/>
</dbReference>
<dbReference type="PRINTS" id="PR00080">
    <property type="entry name" value="SDRFAMILY"/>
</dbReference>
<comment type="similarity">
    <text evidence="1">Belongs to the short-chain dehydrogenases/reductases (SDR) family.</text>
</comment>
<comment type="caution">
    <text evidence="4">The sequence shown here is derived from an EMBL/GenBank/DDBJ whole genome shotgun (WGS) entry which is preliminary data.</text>
</comment>
<dbReference type="OrthoDB" id="9803333at2"/>
<dbReference type="AlphaFoldDB" id="A0A1A6WBB1"/>
<dbReference type="GO" id="GO:0016491">
    <property type="term" value="F:oxidoreductase activity"/>
    <property type="evidence" value="ECO:0007669"/>
    <property type="project" value="UniProtKB-KW"/>
</dbReference>
<dbReference type="Gene3D" id="3.40.50.720">
    <property type="entry name" value="NAD(P)-binding Rossmann-like Domain"/>
    <property type="match status" value="1"/>
</dbReference>
<sequence length="249" mass="26031">MNRLENKVALITGGNSGIGLATASLFAREGAQVVITGRRQSALDEAIERIGHGVIGLRGDVADLEHHSKVATYVQNLFGGLDIYVANAGVLTINDSSGVSPEEFDSQFAINTRGVFFGVQAMVPTMRAGSSIIVTSSLASARALPGHAVYAGAKAAIEAFARSWALELKSRCIRVNVLSPGPVDTAIVEKLGVPDTDRPAFLRAMSDRIPAGRMGAAEELANAALFLASAESSFVNGAELRVDGGMYLT</sequence>
<dbReference type="Pfam" id="PF13561">
    <property type="entry name" value="adh_short_C2"/>
    <property type="match status" value="1"/>
</dbReference>
<dbReference type="InterPro" id="IPR002347">
    <property type="entry name" value="SDR_fam"/>
</dbReference>
<proteinExistence type="inferred from homology"/>
<accession>A0A1A6WBB1</accession>
<dbReference type="RefSeq" id="WP_065179824.1">
    <property type="nucleotide sequence ID" value="NZ_LYVJ01000009.1"/>
</dbReference>
<dbReference type="InterPro" id="IPR051122">
    <property type="entry name" value="SDR_DHRS6-like"/>
</dbReference>
<dbReference type="PANTHER" id="PTHR43477:SF1">
    <property type="entry name" value="DIHYDROANTICAPSIN 7-DEHYDROGENASE"/>
    <property type="match status" value="1"/>
</dbReference>
<feature type="domain" description="Ketoreductase" evidence="3">
    <location>
        <begin position="7"/>
        <end position="181"/>
    </location>
</feature>
<dbReference type="Proteomes" id="UP000092256">
    <property type="component" value="Unassembled WGS sequence"/>
</dbReference>
<protein>
    <submittedName>
        <fullName evidence="4">Short-chain dehydrogenase</fullName>
    </submittedName>
</protein>
<dbReference type="PANTHER" id="PTHR43477">
    <property type="entry name" value="DIHYDROANTICAPSIN 7-DEHYDROGENASE"/>
    <property type="match status" value="1"/>
</dbReference>
<name>A0A1A6WBB1_STEMA</name>